<proteinExistence type="predicted"/>
<feature type="compositionally biased region" description="Basic and acidic residues" evidence="1">
    <location>
        <begin position="390"/>
        <end position="405"/>
    </location>
</feature>
<sequence length="939" mass="102309">METVVLPAQDHLAQERYRYQSRVMSGMIYPLGGLPRTRRKVKTPSQVFAASIHSENVRVSSNQNVPAVDARSSPVGAAAQLDLTFGLLRGARFSSSPPTRHMSGLNTPQYRLHSTPSQGLTRSESSRSESTSPVLSKQQQAASPFSPSSLLNGSTTCPSPVARTRSDGELLSSLKKGGEVEKTSERRKSFEKNFDNNKNGYDRKMVENKLVEKLVERYEKPVDKRKMFERKAVEKKAPACKNQEDRPVNPPKKGVITILQRPQTKEAAAENLAKITGIAVESLQLAKPSRGGVPEQANEDTTRKDVDPVSQVVVTEDLRDTEGGSREAEPGSIHATKGRPGSPKGGKKRSVRENTRISGARSTATSQVVEKAGRQGVGNASNGHSAQAYFEKEEKRNANEQRREASPVSSHSSREGIGASKNPGVLVLSPEDYSSAHTLSDTQSKKSHARNNSSTDAGHRSSEEYVGKQRGVAKSDSFGRFESSYPEIPRVVRSESCEIFHPSSPPTAAAERWAGPAYSNSPPPSTLPFPTFPTQRTKSSLNGVSLGGLLDPLFPEVVPIKSSSAPSSPTRVSAAFFSDPRAEAPRVDPSSATKDLRRILNLDVEYTVGLMEAEVSFLSSDAERLASVIKAKEQQSATQISTAALSPRGWLSRMLGATNGDDGALETSVERKAAVKILATFEGMVAVTCVLCFVIKTYLGRLLWSSRREICFERMLKYHLKSSGGLVSKWYGKKEMGFETSVLFNYPVYVDVVFSGRNVFTREASGAMARSVKSTMLKLGWDSVGPLPDSSLLFNCLDFRKGFLLVVPEAKHKFFGVSLARSTVMNCGVVGIAALRKLHERKGGSVSDICLTTIREVRIGSLPRGREGSVCYRRQSPSLNKVTEVRGVMCWSYSALMELLMGSCYYHHGGSRRVDVEGKRSEGTSRSGEALLDGEEGKD</sequence>
<comment type="caution">
    <text evidence="2">The sequence shown here is derived from an EMBL/GenBank/DDBJ whole genome shotgun (WGS) entry which is preliminary data.</text>
</comment>
<feature type="compositionally biased region" description="Low complexity" evidence="1">
    <location>
        <begin position="128"/>
        <end position="149"/>
    </location>
</feature>
<protein>
    <submittedName>
        <fullName evidence="2">Uncharacterized protein</fullName>
    </submittedName>
</protein>
<feature type="region of interest" description="Disordered" evidence="1">
    <location>
        <begin position="93"/>
        <end position="199"/>
    </location>
</feature>
<evidence type="ECO:0000256" key="1">
    <source>
        <dbReference type="SAM" id="MobiDB-lite"/>
    </source>
</evidence>
<dbReference type="AlphaFoldDB" id="A0A176VZQ1"/>
<evidence type="ECO:0000313" key="3">
    <source>
        <dbReference type="Proteomes" id="UP000077202"/>
    </source>
</evidence>
<gene>
    <name evidence="2" type="ORF">AXG93_2145s1720</name>
</gene>
<dbReference type="Proteomes" id="UP000077202">
    <property type="component" value="Unassembled WGS sequence"/>
</dbReference>
<reference evidence="2" key="1">
    <citation type="submission" date="2016-03" db="EMBL/GenBank/DDBJ databases">
        <title>Mechanisms controlling the formation of the plant cell surface in tip-growing cells are functionally conserved among land plants.</title>
        <authorList>
            <person name="Honkanen S."/>
            <person name="Jones V.A."/>
            <person name="Morieri G."/>
            <person name="Champion C."/>
            <person name="Hetherington A.J."/>
            <person name="Kelly S."/>
            <person name="Saint-Marcoux D."/>
            <person name="Proust H."/>
            <person name="Prescott H."/>
            <person name="Dolan L."/>
        </authorList>
    </citation>
    <scope>NUCLEOTIDE SEQUENCE [LARGE SCALE GENOMIC DNA]</scope>
    <source>
        <tissue evidence="2">Whole gametophyte</tissue>
    </source>
</reference>
<feature type="compositionally biased region" description="Polar residues" evidence="1">
    <location>
        <begin position="93"/>
        <end position="120"/>
    </location>
</feature>
<evidence type="ECO:0000313" key="2">
    <source>
        <dbReference type="EMBL" id="OAE25873.1"/>
    </source>
</evidence>
<dbReference type="PANTHER" id="PTHR35306">
    <property type="entry name" value="BNAA03G57290D PROTEIN"/>
    <property type="match status" value="1"/>
</dbReference>
<keyword evidence="3" id="KW-1185">Reference proteome</keyword>
<name>A0A176VZQ1_MARPO</name>
<feature type="compositionally biased region" description="Polar residues" evidence="1">
    <location>
        <begin position="356"/>
        <end position="368"/>
    </location>
</feature>
<dbReference type="PANTHER" id="PTHR35306:SF1">
    <property type="entry name" value="VQ DOMAIN-CONTAINING PROTEIN"/>
    <property type="match status" value="1"/>
</dbReference>
<dbReference type="EMBL" id="LVLJ01002289">
    <property type="protein sequence ID" value="OAE25873.1"/>
    <property type="molecule type" value="Genomic_DNA"/>
</dbReference>
<feature type="region of interest" description="Disordered" evidence="1">
    <location>
        <begin position="915"/>
        <end position="939"/>
    </location>
</feature>
<feature type="compositionally biased region" description="Basic and acidic residues" evidence="1">
    <location>
        <begin position="457"/>
        <end position="467"/>
    </location>
</feature>
<feature type="region of interest" description="Disordered" evidence="1">
    <location>
        <begin position="286"/>
        <end position="471"/>
    </location>
</feature>
<organism evidence="2 3">
    <name type="scientific">Marchantia polymorpha subsp. ruderalis</name>
    <dbReference type="NCBI Taxonomy" id="1480154"/>
    <lineage>
        <taxon>Eukaryota</taxon>
        <taxon>Viridiplantae</taxon>
        <taxon>Streptophyta</taxon>
        <taxon>Embryophyta</taxon>
        <taxon>Marchantiophyta</taxon>
        <taxon>Marchantiopsida</taxon>
        <taxon>Marchantiidae</taxon>
        <taxon>Marchantiales</taxon>
        <taxon>Marchantiaceae</taxon>
        <taxon>Marchantia</taxon>
    </lineage>
</organism>
<feature type="compositionally biased region" description="Basic and acidic residues" evidence="1">
    <location>
        <begin position="176"/>
        <end position="199"/>
    </location>
</feature>
<feature type="compositionally biased region" description="Basic and acidic residues" evidence="1">
    <location>
        <begin position="316"/>
        <end position="329"/>
    </location>
</feature>
<feature type="region of interest" description="Disordered" evidence="1">
    <location>
        <begin position="502"/>
        <end position="522"/>
    </location>
</feature>
<accession>A0A176VZQ1</accession>